<organism evidence="2 3">
    <name type="scientific">Thermoanaerobacterium saccharolyticum (strain DSM 8691 / JW/SL-YS485)</name>
    <dbReference type="NCBI Taxonomy" id="1094508"/>
    <lineage>
        <taxon>Bacteria</taxon>
        <taxon>Bacillati</taxon>
        <taxon>Bacillota</taxon>
        <taxon>Clostridia</taxon>
        <taxon>Thermoanaerobacterales</taxon>
        <taxon>Thermoanaerobacteraceae</taxon>
        <taxon>Thermoanaerobacterium</taxon>
    </lineage>
</organism>
<keyword evidence="1" id="KW-0732">Signal</keyword>
<gene>
    <name evidence="2" type="ordered locus">Tsac_2035</name>
</gene>
<feature type="chain" id="PRO_5003681208" evidence="1">
    <location>
        <begin position="33"/>
        <end position="222"/>
    </location>
</feature>
<name>I3VWZ4_THESW</name>
<evidence type="ECO:0000313" key="2">
    <source>
        <dbReference type="EMBL" id="AFK87039.1"/>
    </source>
</evidence>
<dbReference type="BioCyc" id="TSAC1094508:GLMA-2063-MONOMER"/>
<proteinExistence type="predicted"/>
<evidence type="ECO:0000313" key="3">
    <source>
        <dbReference type="Proteomes" id="UP000006178"/>
    </source>
</evidence>
<dbReference type="PATRIC" id="fig|1094508.3.peg.2061"/>
<evidence type="ECO:0000256" key="1">
    <source>
        <dbReference type="SAM" id="SignalP"/>
    </source>
</evidence>
<dbReference type="RefSeq" id="WP_014758886.1">
    <property type="nucleotide sequence ID" value="NC_017992.1"/>
</dbReference>
<dbReference type="Proteomes" id="UP000006178">
    <property type="component" value="Chromosome"/>
</dbReference>
<reference evidence="2 3" key="1">
    <citation type="journal article" date="2014" name="Appl. Environ. Microbiol.">
        <title>Profile of Secreted Hydrolases, Associated Proteins, and SlpA in Thermoanaerobacterium saccharolyticum during the Degradation of Hemicellulose.</title>
        <authorList>
            <person name="Currie D.H."/>
            <person name="Guss A.M."/>
            <person name="Herring C.D."/>
            <person name="Giannone R.J."/>
            <person name="Johnson C.M."/>
            <person name="Lankford P.K."/>
            <person name="Brown S.D."/>
            <person name="Hettich R.L."/>
            <person name="Lynd L.R."/>
        </authorList>
    </citation>
    <scope>NUCLEOTIDE SEQUENCE [LARGE SCALE GENOMIC DNA]</scope>
    <source>
        <strain evidence="3">DSM 8691 / JW/SL-YS485</strain>
    </source>
</reference>
<protein>
    <submittedName>
        <fullName evidence="2">Uncharacterized protein</fullName>
    </submittedName>
</protein>
<feature type="signal peptide" evidence="1">
    <location>
        <begin position="1"/>
        <end position="32"/>
    </location>
</feature>
<dbReference type="EMBL" id="CP003184">
    <property type="protein sequence ID" value="AFK87039.1"/>
    <property type="molecule type" value="Genomic_DNA"/>
</dbReference>
<keyword evidence="3" id="KW-1185">Reference proteome</keyword>
<dbReference type="AlphaFoldDB" id="I3VWZ4"/>
<accession>I3VWZ4</accession>
<dbReference type="STRING" id="1094508.Tsac_2035"/>
<sequence>MLELYKRVFTKKTVALLLAMLVLLGGIISASAQTLNVQEKDKISMSVSNDTKTLNISRNGHNVLTVTRKSSFDGMVNFKDSKGKTSTVAIKVTPISNNQYDITITDEESLKTFQVTSKINPLADYLFNKNSLKIENNQQEPDALVYYLGTGKLPNVRDIVANVLGGAIGSYVQEVTNYIVKNWEDLKYLYSFYGFWAVVNAIVTAPELAGIITGAAAVGIVL</sequence>
<dbReference type="KEGG" id="tsh:Tsac_2035"/>